<dbReference type="GO" id="GO:0140662">
    <property type="term" value="F:ATP-dependent protein folding chaperone"/>
    <property type="evidence" value="ECO:0007669"/>
    <property type="project" value="InterPro"/>
</dbReference>
<keyword evidence="6 8" id="KW-0346">Stress response</keyword>
<dbReference type="PROSITE" id="PS00297">
    <property type="entry name" value="HSP70_1"/>
    <property type="match status" value="1"/>
</dbReference>
<dbReference type="NCBIfam" id="NF001413">
    <property type="entry name" value="PRK00290.1"/>
    <property type="match status" value="1"/>
</dbReference>
<evidence type="ECO:0000313" key="11">
    <source>
        <dbReference type="EMBL" id="SBT62945.1"/>
    </source>
</evidence>
<dbReference type="Gene3D" id="3.30.420.40">
    <property type="match status" value="2"/>
</dbReference>
<evidence type="ECO:0000256" key="1">
    <source>
        <dbReference type="ARBA" id="ARBA00007381"/>
    </source>
</evidence>
<dbReference type="SUPFAM" id="SSF100920">
    <property type="entry name" value="Heat shock protein 70kD (HSP70), peptide-binding domain"/>
    <property type="match status" value="1"/>
</dbReference>
<evidence type="ECO:0000313" key="12">
    <source>
        <dbReference type="Proteomes" id="UP000092845"/>
    </source>
</evidence>
<organism evidence="11 12">
    <name type="scientific">Tremblaya princeps</name>
    <dbReference type="NCBI Taxonomy" id="189385"/>
    <lineage>
        <taxon>Bacteria</taxon>
        <taxon>Pseudomonadati</taxon>
        <taxon>Pseudomonadota</taxon>
        <taxon>Betaproteobacteria</taxon>
        <taxon>Candidatus Tremblayella</taxon>
    </lineage>
</organism>
<dbReference type="NCBIfam" id="TIGR02350">
    <property type="entry name" value="prok_dnaK"/>
    <property type="match status" value="1"/>
</dbReference>
<dbReference type="Pfam" id="PF00012">
    <property type="entry name" value="HSP70"/>
    <property type="match status" value="1"/>
</dbReference>
<dbReference type="CDD" id="cd10234">
    <property type="entry name" value="ASKHA_NBD_HSP70_DnaK-like"/>
    <property type="match status" value="1"/>
</dbReference>
<keyword evidence="3 8" id="KW-0597">Phosphoprotein</keyword>
<keyword evidence="4 8" id="KW-0547">Nucleotide-binding</keyword>
<keyword evidence="7 8" id="KW-0143">Chaperone</keyword>
<proteinExistence type="evidence at transcript level"/>
<dbReference type="PROSITE" id="PS01036">
    <property type="entry name" value="HSP70_3"/>
    <property type="match status" value="1"/>
</dbReference>
<comment type="similarity">
    <text evidence="1 8 9">Belongs to the heat shock protein 70 family.</text>
</comment>
<dbReference type="HAMAP" id="MF_00332">
    <property type="entry name" value="DnaK"/>
    <property type="match status" value="1"/>
</dbReference>
<accession>A0A1C3K8Z1</accession>
<feature type="modified residue" description="Phosphothreonine; by autocatalysis" evidence="8">
    <location>
        <position position="200"/>
    </location>
</feature>
<comment type="function">
    <text evidence="8">Acts as a chaperone.</text>
</comment>
<dbReference type="InterPro" id="IPR018181">
    <property type="entry name" value="Heat_shock_70_CS"/>
</dbReference>
<dbReference type="FunFam" id="2.60.34.10:FF:000014">
    <property type="entry name" value="Chaperone protein DnaK HSP70"/>
    <property type="match status" value="1"/>
</dbReference>
<dbReference type="SUPFAM" id="SSF100934">
    <property type="entry name" value="Heat shock protein 70kD (HSP70), C-terminal subdomain"/>
    <property type="match status" value="1"/>
</dbReference>
<dbReference type="PANTHER" id="PTHR19375">
    <property type="entry name" value="HEAT SHOCK PROTEIN 70KDA"/>
    <property type="match status" value="1"/>
</dbReference>
<feature type="compositionally biased region" description="Acidic residues" evidence="10">
    <location>
        <begin position="624"/>
        <end position="635"/>
    </location>
</feature>
<dbReference type="Proteomes" id="UP000092845">
    <property type="component" value="Unassembled WGS sequence"/>
</dbReference>
<dbReference type="RefSeq" id="WP_075047608.1">
    <property type="nucleotide sequence ID" value="NZ_FLRF01000001.1"/>
</dbReference>
<keyword evidence="5 8" id="KW-0067">ATP-binding</keyword>
<dbReference type="FunFam" id="1.20.1270.10:FF:000001">
    <property type="entry name" value="Molecular chaperone DnaK"/>
    <property type="match status" value="1"/>
</dbReference>
<evidence type="ECO:0000256" key="4">
    <source>
        <dbReference type="ARBA" id="ARBA00022741"/>
    </source>
</evidence>
<evidence type="ECO:0000256" key="5">
    <source>
        <dbReference type="ARBA" id="ARBA00022840"/>
    </source>
</evidence>
<evidence type="ECO:0000256" key="3">
    <source>
        <dbReference type="ARBA" id="ARBA00022553"/>
    </source>
</evidence>
<dbReference type="GO" id="GO:0005524">
    <property type="term" value="F:ATP binding"/>
    <property type="evidence" value="ECO:0007669"/>
    <property type="project" value="UniProtKB-UniRule"/>
</dbReference>
<dbReference type="Gene3D" id="3.90.640.10">
    <property type="entry name" value="Actin, Chain A, domain 4"/>
    <property type="match status" value="1"/>
</dbReference>
<evidence type="ECO:0000256" key="7">
    <source>
        <dbReference type="ARBA" id="ARBA00023186"/>
    </source>
</evidence>
<dbReference type="InterPro" id="IPR043129">
    <property type="entry name" value="ATPase_NBD"/>
</dbReference>
<dbReference type="EMBL" id="FLRF01000001">
    <property type="protein sequence ID" value="SBT62945.1"/>
    <property type="molecule type" value="Genomic_DNA"/>
</dbReference>
<comment type="induction">
    <text evidence="8">By stress conditions e.g. heat shock.</text>
</comment>
<dbReference type="Gene3D" id="2.60.34.10">
    <property type="entry name" value="Substrate Binding Domain Of DNAk, Chain A, domain 1"/>
    <property type="match status" value="1"/>
</dbReference>
<reference evidence="12" key="1">
    <citation type="submission" date="2016-04" db="EMBL/GenBank/DDBJ databases">
        <authorList>
            <person name="Szabo Gitta"/>
        </authorList>
    </citation>
    <scope>NUCLEOTIDE SEQUENCE [LARGE SCALE GENOMIC DNA]</scope>
</reference>
<dbReference type="PRINTS" id="PR00301">
    <property type="entry name" value="HEATSHOCK70"/>
</dbReference>
<dbReference type="GO" id="GO:0051082">
    <property type="term" value="F:unfolded protein binding"/>
    <property type="evidence" value="ECO:0007669"/>
    <property type="project" value="InterPro"/>
</dbReference>
<dbReference type="Gene3D" id="1.20.1270.10">
    <property type="match status" value="1"/>
</dbReference>
<dbReference type="InterPro" id="IPR012725">
    <property type="entry name" value="Chaperone_DnaK"/>
</dbReference>
<evidence type="ECO:0000256" key="6">
    <source>
        <dbReference type="ARBA" id="ARBA00023016"/>
    </source>
</evidence>
<evidence type="ECO:0000256" key="10">
    <source>
        <dbReference type="SAM" id="MobiDB-lite"/>
    </source>
</evidence>
<name>A0A1C3K8Z1_TREPR</name>
<dbReference type="InterPro" id="IPR029047">
    <property type="entry name" value="HSP70_peptide-bd_sf"/>
</dbReference>
<evidence type="ECO:0000256" key="9">
    <source>
        <dbReference type="RuleBase" id="RU003322"/>
    </source>
</evidence>
<feature type="region of interest" description="Disordered" evidence="10">
    <location>
        <begin position="608"/>
        <end position="635"/>
    </location>
</feature>
<dbReference type="InterPro" id="IPR013126">
    <property type="entry name" value="Hsp_70_fam"/>
</dbReference>
<dbReference type="SUPFAM" id="SSF53067">
    <property type="entry name" value="Actin-like ATPase domain"/>
    <property type="match status" value="2"/>
</dbReference>
<protein>
    <recommendedName>
        <fullName evidence="2 8">Chaperone protein DnaK</fullName>
    </recommendedName>
    <alternativeName>
        <fullName evidence="8">HSP70</fullName>
    </alternativeName>
    <alternativeName>
        <fullName evidence="8">Heat shock 70 kDa protein</fullName>
    </alternativeName>
    <alternativeName>
        <fullName evidence="8">Heat shock protein 70</fullName>
    </alternativeName>
</protein>
<dbReference type="FunFam" id="3.90.640.10:FF:000003">
    <property type="entry name" value="Molecular chaperone DnaK"/>
    <property type="match status" value="1"/>
</dbReference>
<evidence type="ECO:0000256" key="8">
    <source>
        <dbReference type="HAMAP-Rule" id="MF_00332"/>
    </source>
</evidence>
<gene>
    <name evidence="8 11" type="primary">dnaK</name>
    <name evidence="11" type="ORF">TREMTM_A_00120</name>
</gene>
<sequence length="635" mass="69466">MMKIIGIDLGTTNSCVAVMEGDRPRVIENAEGSRTTPSVVAYQGNAETIVGAPAKRQAVTNPKNTLYAVKRLIGRKIGDREVQRKIGTLPYRIIGSDNGDAWIEVRGGKVAPQQVSAEILRKMKRTAEDYLGEPVEAAVITVPAYFNDSQRQATKDAGRIAGLYVRRIINEPTAASLAFGLDKTDKKDRKVAVYDLGGGTFDISVIDIADVDGEKQFEVLSTNGDTALGGEDFDNRVIEHVVAEFKKDNGTDLSKDVLALQRLKEAAEKAKIELSSSSQTELNLPYITADLGGPKHLNIKLTCAKLESLVEDLVEMTIEPCRTALRDAKLSMEDIDDVILVGGQTRMPLVVRRVREFFNREPRRDINPDEAVAIGAAIQGQVLSGERKDVLLLDVTPLSLGIETLGGIMTKMIAKNTTIPTKCTQVYSTAEDNQPSVTIKVYQGERDIAAKNKLLGEFNLEGIPPSPRGVPQIEVTFNIDANGILHVCARDKATGKENRVVIRASSGLTEPEIAKMVDDARANEEEDRRVRDLVNARNQGDSLVHSTRKSLRDYGSKLSSEERSRIEEAIKALDEVLRSDDKQLIDSKLKDLIEESRVIGERMYAAKSAQDAVEPKGSSANQDEVVDADCTEVGK</sequence>
<dbReference type="InterPro" id="IPR029048">
    <property type="entry name" value="HSP70_C_sf"/>
</dbReference>
<dbReference type="FunFam" id="3.30.420.40:FF:000004">
    <property type="entry name" value="Molecular chaperone DnaK"/>
    <property type="match status" value="1"/>
</dbReference>
<evidence type="ECO:0000256" key="2">
    <source>
        <dbReference type="ARBA" id="ARBA00014415"/>
    </source>
</evidence>
<dbReference type="OrthoDB" id="9766019at2"/>
<dbReference type="PROSITE" id="PS00329">
    <property type="entry name" value="HSP70_2"/>
    <property type="match status" value="1"/>
</dbReference>
<dbReference type="AlphaFoldDB" id="A0A1C3K8Z1"/>